<dbReference type="PANTHER" id="PTHR12143">
    <property type="entry name" value="PEPTIDE N-GLYCANASE PNGASE -RELATED"/>
    <property type="match status" value="1"/>
</dbReference>
<evidence type="ECO:0000313" key="3">
    <source>
        <dbReference type="EMBL" id="KAF5349763.1"/>
    </source>
</evidence>
<accession>A0A8H5CZ56</accession>
<evidence type="ECO:0000313" key="4">
    <source>
        <dbReference type="Proteomes" id="UP000559256"/>
    </source>
</evidence>
<feature type="signal peptide" evidence="1">
    <location>
        <begin position="1"/>
        <end position="18"/>
    </location>
</feature>
<dbReference type="OrthoDB" id="449263at2759"/>
<dbReference type="GO" id="GO:0030246">
    <property type="term" value="F:carbohydrate binding"/>
    <property type="evidence" value="ECO:0007669"/>
    <property type="project" value="InterPro"/>
</dbReference>
<dbReference type="GO" id="GO:0000224">
    <property type="term" value="F:peptide-N4-(N-acetyl-beta-glucosaminyl)asparagine amidase activity"/>
    <property type="evidence" value="ECO:0007669"/>
    <property type="project" value="TreeGrafter"/>
</dbReference>
<name>A0A8H5CZ56_9AGAR</name>
<keyword evidence="1" id="KW-0732">Signal</keyword>
<dbReference type="Pfam" id="PF17678">
    <property type="entry name" value="Glyco_hydro_92N"/>
    <property type="match status" value="1"/>
</dbReference>
<dbReference type="GO" id="GO:0005634">
    <property type="term" value="C:nucleus"/>
    <property type="evidence" value="ECO:0007669"/>
    <property type="project" value="TreeGrafter"/>
</dbReference>
<dbReference type="EMBL" id="JAACJM010000079">
    <property type="protein sequence ID" value="KAF5349763.1"/>
    <property type="molecule type" value="Genomic_DNA"/>
</dbReference>
<gene>
    <name evidence="3" type="ORF">D9758_010174</name>
</gene>
<dbReference type="InterPro" id="IPR050883">
    <property type="entry name" value="PNGase"/>
</dbReference>
<dbReference type="InterPro" id="IPR041371">
    <property type="entry name" value="GH92_N"/>
</dbReference>
<organism evidence="3 4">
    <name type="scientific">Tetrapyrgos nigripes</name>
    <dbReference type="NCBI Taxonomy" id="182062"/>
    <lineage>
        <taxon>Eukaryota</taxon>
        <taxon>Fungi</taxon>
        <taxon>Dikarya</taxon>
        <taxon>Basidiomycota</taxon>
        <taxon>Agaricomycotina</taxon>
        <taxon>Agaricomycetes</taxon>
        <taxon>Agaricomycetidae</taxon>
        <taxon>Agaricales</taxon>
        <taxon>Marasmiineae</taxon>
        <taxon>Marasmiaceae</taxon>
        <taxon>Tetrapyrgos</taxon>
    </lineage>
</organism>
<comment type="caution">
    <text evidence="3">The sequence shown here is derived from an EMBL/GenBank/DDBJ whole genome shotgun (WGS) entry which is preliminary data.</text>
</comment>
<evidence type="ECO:0000259" key="2">
    <source>
        <dbReference type="Pfam" id="PF17678"/>
    </source>
</evidence>
<dbReference type="PANTHER" id="PTHR12143:SF42">
    <property type="entry name" value="PUTATIVE SUBFAMILY (AFU_ORTHOLOGUE AFUA_6G13760)-RELATED"/>
    <property type="match status" value="1"/>
</dbReference>
<dbReference type="AlphaFoldDB" id="A0A8H5CZ56"/>
<dbReference type="InterPro" id="IPR014718">
    <property type="entry name" value="GH-type_carb-bd"/>
</dbReference>
<dbReference type="Gene3D" id="2.70.98.10">
    <property type="match status" value="1"/>
</dbReference>
<protein>
    <recommendedName>
        <fullName evidence="2">Glycosyl hydrolase family 92 N-terminal domain-containing protein</fullName>
    </recommendedName>
</protein>
<sequence>MATFTKTLLFSFIVISTARTFQHRQDAPQNITDPASLVVPFIGTTNGGHVFPGATLPHGMVKVGMDTDSPGNHAGYDGNSTFNATGFSQLHDDGTGGAVPLSNFKIWAFPNCSEFRHCPTSLDSRKVLRKVLSDGSPDDFASPGYFSTNLSNSMRVELTAARRTALHRYTFPQNTAHPRMLVDITNDGQRSGIDIVMTIDPLTGRVMGGASFAASFGPGRYSAFTCVDFRGEGFELGNATEWGAWLGDSPVLGTTNVAQIYINSNTESGGLLTFPPAPEGTQTKILARVGVSLISSEQACANAEEEIPDFDFSTCS</sequence>
<feature type="domain" description="Glycosyl hydrolase family 92 N-terminal" evidence="2">
    <location>
        <begin position="38"/>
        <end position="292"/>
    </location>
</feature>
<keyword evidence="4" id="KW-1185">Reference proteome</keyword>
<evidence type="ECO:0000256" key="1">
    <source>
        <dbReference type="SAM" id="SignalP"/>
    </source>
</evidence>
<proteinExistence type="predicted"/>
<dbReference type="Proteomes" id="UP000559256">
    <property type="component" value="Unassembled WGS sequence"/>
</dbReference>
<dbReference type="GO" id="GO:0005829">
    <property type="term" value="C:cytosol"/>
    <property type="evidence" value="ECO:0007669"/>
    <property type="project" value="TreeGrafter"/>
</dbReference>
<feature type="chain" id="PRO_5034707402" description="Glycosyl hydrolase family 92 N-terminal domain-containing protein" evidence="1">
    <location>
        <begin position="19"/>
        <end position="316"/>
    </location>
</feature>
<dbReference type="GO" id="GO:0006516">
    <property type="term" value="P:glycoprotein catabolic process"/>
    <property type="evidence" value="ECO:0007669"/>
    <property type="project" value="TreeGrafter"/>
</dbReference>
<reference evidence="3 4" key="1">
    <citation type="journal article" date="2020" name="ISME J.">
        <title>Uncovering the hidden diversity of litter-decomposition mechanisms in mushroom-forming fungi.</title>
        <authorList>
            <person name="Floudas D."/>
            <person name="Bentzer J."/>
            <person name="Ahren D."/>
            <person name="Johansson T."/>
            <person name="Persson P."/>
            <person name="Tunlid A."/>
        </authorList>
    </citation>
    <scope>NUCLEOTIDE SEQUENCE [LARGE SCALE GENOMIC DNA]</scope>
    <source>
        <strain evidence="3 4">CBS 291.85</strain>
    </source>
</reference>